<dbReference type="Pfam" id="PF00703">
    <property type="entry name" value="Glyco_hydro_2"/>
    <property type="match status" value="1"/>
</dbReference>
<dbReference type="InterPro" id="IPR006104">
    <property type="entry name" value="Glyco_hydro_2_N"/>
</dbReference>
<dbReference type="InterPro" id="IPR013783">
    <property type="entry name" value="Ig-like_fold"/>
</dbReference>
<feature type="signal peptide" evidence="4">
    <location>
        <begin position="1"/>
        <end position="26"/>
    </location>
</feature>
<evidence type="ECO:0000256" key="3">
    <source>
        <dbReference type="ARBA" id="ARBA00023295"/>
    </source>
</evidence>
<name>A0A1I7JAA0_9BURK</name>
<dbReference type="AlphaFoldDB" id="A0A1I7JAA0"/>
<dbReference type="InterPro" id="IPR006101">
    <property type="entry name" value="Glyco_hydro_2"/>
</dbReference>
<dbReference type="SUPFAM" id="SSF51445">
    <property type="entry name" value="(Trans)glycosidases"/>
    <property type="match status" value="1"/>
</dbReference>
<dbReference type="InterPro" id="IPR006102">
    <property type="entry name" value="Ig-like_GH2"/>
</dbReference>
<feature type="domain" description="DUF4982" evidence="8">
    <location>
        <begin position="630"/>
        <end position="687"/>
    </location>
</feature>
<accession>A0A1I7JAA0</accession>
<dbReference type="SUPFAM" id="SSF49785">
    <property type="entry name" value="Galactose-binding domain-like"/>
    <property type="match status" value="1"/>
</dbReference>
<evidence type="ECO:0000259" key="6">
    <source>
        <dbReference type="Pfam" id="PF02836"/>
    </source>
</evidence>
<dbReference type="GO" id="GO:0004553">
    <property type="term" value="F:hydrolase activity, hydrolyzing O-glycosyl compounds"/>
    <property type="evidence" value="ECO:0007669"/>
    <property type="project" value="InterPro"/>
</dbReference>
<evidence type="ECO:0000256" key="4">
    <source>
        <dbReference type="SAM" id="SignalP"/>
    </source>
</evidence>
<dbReference type="InterPro" id="IPR008979">
    <property type="entry name" value="Galactose-bd-like_sf"/>
</dbReference>
<evidence type="ECO:0000259" key="5">
    <source>
        <dbReference type="Pfam" id="PF00703"/>
    </source>
</evidence>
<dbReference type="RefSeq" id="WP_093556025.1">
    <property type="nucleotide sequence ID" value="NZ_FPBO01000010.1"/>
</dbReference>
<dbReference type="InterPro" id="IPR006103">
    <property type="entry name" value="Glyco_hydro_2_cat"/>
</dbReference>
<dbReference type="Gene3D" id="2.60.120.260">
    <property type="entry name" value="Galactose-binding domain-like"/>
    <property type="match status" value="1"/>
</dbReference>
<dbReference type="Pfam" id="PF18565">
    <property type="entry name" value="Glyco_hydro2_C5"/>
    <property type="match status" value="1"/>
</dbReference>
<dbReference type="InterPro" id="IPR051913">
    <property type="entry name" value="GH2_Domain-Containing"/>
</dbReference>
<dbReference type="InterPro" id="IPR017853">
    <property type="entry name" value="GH"/>
</dbReference>
<feature type="domain" description="Glycosyl hydrolases family 2 sugar binding" evidence="7">
    <location>
        <begin position="91"/>
        <end position="160"/>
    </location>
</feature>
<gene>
    <name evidence="10" type="ORF">SAMN05216552_1010198</name>
</gene>
<dbReference type="Proteomes" id="UP000199391">
    <property type="component" value="Unassembled WGS sequence"/>
</dbReference>
<dbReference type="InterPro" id="IPR036156">
    <property type="entry name" value="Beta-gal/glucu_dom_sf"/>
</dbReference>
<dbReference type="InterPro" id="IPR040605">
    <property type="entry name" value="Glyco_hydro2_dom5"/>
</dbReference>
<reference evidence="11" key="1">
    <citation type="submission" date="2016-10" db="EMBL/GenBank/DDBJ databases">
        <authorList>
            <person name="Varghese N."/>
            <person name="Submissions S."/>
        </authorList>
    </citation>
    <scope>NUCLEOTIDE SEQUENCE [LARGE SCALE GENOMIC DNA]</scope>
    <source>
        <strain evidence="11">CGMCC 1.11014</strain>
    </source>
</reference>
<evidence type="ECO:0000313" key="11">
    <source>
        <dbReference type="Proteomes" id="UP000199391"/>
    </source>
</evidence>
<evidence type="ECO:0000259" key="9">
    <source>
        <dbReference type="Pfam" id="PF18565"/>
    </source>
</evidence>
<evidence type="ECO:0000313" key="10">
    <source>
        <dbReference type="EMBL" id="SFU82053.1"/>
    </source>
</evidence>
<dbReference type="Pfam" id="PF16355">
    <property type="entry name" value="DUF4982"/>
    <property type="match status" value="1"/>
</dbReference>
<dbReference type="Gene3D" id="3.20.20.80">
    <property type="entry name" value="Glycosidases"/>
    <property type="match status" value="1"/>
</dbReference>
<keyword evidence="4" id="KW-0732">Signal</keyword>
<feature type="domain" description="Glycoside hydrolase family 2 immunoglobulin-like beta-sandwich" evidence="5">
    <location>
        <begin position="193"/>
        <end position="299"/>
    </location>
</feature>
<evidence type="ECO:0000259" key="7">
    <source>
        <dbReference type="Pfam" id="PF02837"/>
    </source>
</evidence>
<sequence>MSKLMKCAGWLPIALVLALAALPAGAAERRLTADWRFMAGELAGAEQLDFNDAAWRKVAVPHDWSIMDKADGSPPFDRAVAGGWDTGYLPGGTGWYRRDLSLSAAEAAGVVRLHFEAVYMDAEIWLNGAKVGQHRYGYTAFTLDLTGKVRAGRNVIAVRARHKDPSSRWYAGSGLIRPVTLELLDPLHIDPDSVSVATPRANAQRAAVDVRATLRNGRAKAQRVELFTAVTSADGSETVAQASGRYLVPANGQVDAAQALAVDHPKLWGLSAPHLYVLRQEVRVGGVVTDVRRTRFGIRTIEVDAQNGLRVNGEKVLLRGGNIHHDNYMLGAAGLPAADARKVALMKDAGYNAIRSSHNPASQATLNAADELGMLVINEAFDMWRKGKRGADYSRFFDSDWQQDVDSMVVSGRNHPSVLFWSIGNEIPEQGTPEAVQTARQLAQRVRRLDPTRQVTQAISSEAPAIAGDFAELDVGGYNYMAHLFERDHKKFPARVMYTAESLPKAAFSYWRAVETQPWVIGDFVWTAIDYLGESGIGWMGYNKDWWTIGPYPWHLAYCGEIDATGRKRPAAYYRQVVWKTGIDPISAFVAQPAGTQDLPGRDLFHTVRPRNDWAHDEVHPSWSWAGQEGKPLDVVVYSEFSEVELFLNDQSLGRQKVDVGSEYKARFTVRYAPGRLVAVGYKDGKAAGQWQLRTAGQPASFKLAVDRPQLKADGADVAYVTVELVDRDGVPIYARAGDRKVKFSVTGAGALGGAGNGNPIDVSSLQSGERVTFHGRVVAAIRTGVAAGPIYLEIAAEGMPVQRMRLDAVTP</sequence>
<evidence type="ECO:0000256" key="2">
    <source>
        <dbReference type="ARBA" id="ARBA00022801"/>
    </source>
</evidence>
<evidence type="ECO:0000256" key="1">
    <source>
        <dbReference type="ARBA" id="ARBA00007401"/>
    </source>
</evidence>
<dbReference type="Gene3D" id="2.60.40.10">
    <property type="entry name" value="Immunoglobulins"/>
    <property type="match status" value="3"/>
</dbReference>
<dbReference type="SUPFAM" id="SSF49303">
    <property type="entry name" value="beta-Galactosidase/glucuronidase domain"/>
    <property type="match status" value="1"/>
</dbReference>
<dbReference type="OrthoDB" id="53299at2"/>
<comment type="similarity">
    <text evidence="1">Belongs to the glycosyl hydrolase 2 family.</text>
</comment>
<dbReference type="STRING" id="1035707.SAMN05216552_1010198"/>
<dbReference type="PRINTS" id="PR00132">
    <property type="entry name" value="GLHYDRLASE2"/>
</dbReference>
<keyword evidence="11" id="KW-1185">Reference proteome</keyword>
<evidence type="ECO:0000259" key="8">
    <source>
        <dbReference type="Pfam" id="PF16355"/>
    </source>
</evidence>
<protein>
    <submittedName>
        <fullName evidence="10">Beta-galactosidase</fullName>
    </submittedName>
</protein>
<dbReference type="GO" id="GO:0005975">
    <property type="term" value="P:carbohydrate metabolic process"/>
    <property type="evidence" value="ECO:0007669"/>
    <property type="project" value="InterPro"/>
</dbReference>
<dbReference type="PANTHER" id="PTHR42732:SF1">
    <property type="entry name" value="BETA-MANNOSIDASE"/>
    <property type="match status" value="1"/>
</dbReference>
<dbReference type="PANTHER" id="PTHR42732">
    <property type="entry name" value="BETA-GALACTOSIDASE"/>
    <property type="match status" value="1"/>
</dbReference>
<dbReference type="Pfam" id="PF02837">
    <property type="entry name" value="Glyco_hydro_2_N"/>
    <property type="match status" value="1"/>
</dbReference>
<dbReference type="Pfam" id="PF02836">
    <property type="entry name" value="Glyco_hydro_2_C"/>
    <property type="match status" value="1"/>
</dbReference>
<feature type="domain" description="Glycoside hydrolase family 2 catalytic" evidence="6">
    <location>
        <begin position="307"/>
        <end position="462"/>
    </location>
</feature>
<feature type="chain" id="PRO_5011567807" evidence="4">
    <location>
        <begin position="27"/>
        <end position="812"/>
    </location>
</feature>
<organism evidence="10 11">
    <name type="scientific">Pseudoduganella namucuonensis</name>
    <dbReference type="NCBI Taxonomy" id="1035707"/>
    <lineage>
        <taxon>Bacteria</taxon>
        <taxon>Pseudomonadati</taxon>
        <taxon>Pseudomonadota</taxon>
        <taxon>Betaproteobacteria</taxon>
        <taxon>Burkholderiales</taxon>
        <taxon>Oxalobacteraceae</taxon>
        <taxon>Telluria group</taxon>
        <taxon>Pseudoduganella</taxon>
    </lineage>
</organism>
<dbReference type="InterPro" id="IPR032311">
    <property type="entry name" value="DUF4982"/>
</dbReference>
<keyword evidence="3" id="KW-0326">Glycosidase</keyword>
<keyword evidence="2" id="KW-0378">Hydrolase</keyword>
<feature type="domain" description="Glycoside hydrolase family 2" evidence="9">
    <location>
        <begin position="703"/>
        <end position="803"/>
    </location>
</feature>
<proteinExistence type="inferred from homology"/>
<dbReference type="EMBL" id="FPBO01000010">
    <property type="protein sequence ID" value="SFU82053.1"/>
    <property type="molecule type" value="Genomic_DNA"/>
</dbReference>